<evidence type="ECO:0000256" key="1">
    <source>
        <dbReference type="SAM" id="MobiDB-lite"/>
    </source>
</evidence>
<feature type="region of interest" description="Disordered" evidence="1">
    <location>
        <begin position="1"/>
        <end position="29"/>
    </location>
</feature>
<protein>
    <submittedName>
        <fullName evidence="2">Uncharacterized protein</fullName>
    </submittedName>
</protein>
<proteinExistence type="predicted"/>
<evidence type="ECO:0000313" key="3">
    <source>
        <dbReference type="Proteomes" id="UP001178461"/>
    </source>
</evidence>
<dbReference type="AlphaFoldDB" id="A0AA35LA07"/>
<dbReference type="Proteomes" id="UP001178461">
    <property type="component" value="Chromosome 14"/>
</dbReference>
<accession>A0AA35LA07</accession>
<reference evidence="2" key="1">
    <citation type="submission" date="2022-12" db="EMBL/GenBank/DDBJ databases">
        <authorList>
            <person name="Alioto T."/>
            <person name="Alioto T."/>
            <person name="Gomez Garrido J."/>
        </authorList>
    </citation>
    <scope>NUCLEOTIDE SEQUENCE</scope>
</reference>
<evidence type="ECO:0000313" key="2">
    <source>
        <dbReference type="EMBL" id="CAI5792540.1"/>
    </source>
</evidence>
<name>A0AA35LA07_9SAUR</name>
<organism evidence="2 3">
    <name type="scientific">Podarcis lilfordi</name>
    <name type="common">Lilford's wall lizard</name>
    <dbReference type="NCBI Taxonomy" id="74358"/>
    <lineage>
        <taxon>Eukaryota</taxon>
        <taxon>Metazoa</taxon>
        <taxon>Chordata</taxon>
        <taxon>Craniata</taxon>
        <taxon>Vertebrata</taxon>
        <taxon>Euteleostomi</taxon>
        <taxon>Lepidosauria</taxon>
        <taxon>Squamata</taxon>
        <taxon>Bifurcata</taxon>
        <taxon>Unidentata</taxon>
        <taxon>Episquamata</taxon>
        <taxon>Laterata</taxon>
        <taxon>Lacertibaenia</taxon>
        <taxon>Lacertidae</taxon>
        <taxon>Podarcis</taxon>
    </lineage>
</organism>
<gene>
    <name evidence="2" type="ORF">PODLI_1B037211</name>
</gene>
<sequence length="51" mass="5489">MASRAVAKPSDVSSTAAAGEEEKRGIRPDFVYGAQESSISEQQRSLWLPPP</sequence>
<dbReference type="EMBL" id="OX395139">
    <property type="protein sequence ID" value="CAI5792540.1"/>
    <property type="molecule type" value="Genomic_DNA"/>
</dbReference>
<keyword evidence="3" id="KW-1185">Reference proteome</keyword>